<dbReference type="InterPro" id="IPR029063">
    <property type="entry name" value="SAM-dependent_MTases_sf"/>
</dbReference>
<dbReference type="InterPro" id="IPR002052">
    <property type="entry name" value="DNA_methylase_N6_adenine_CS"/>
</dbReference>
<dbReference type="Proteomes" id="UP000256485">
    <property type="component" value="Unassembled WGS sequence"/>
</dbReference>
<dbReference type="PANTHER" id="PTHR43542:SF1">
    <property type="entry name" value="METHYLTRANSFERASE"/>
    <property type="match status" value="1"/>
</dbReference>
<evidence type="ECO:0000256" key="2">
    <source>
        <dbReference type="ARBA" id="ARBA00022679"/>
    </source>
</evidence>
<organism evidence="3 4">
    <name type="scientific">Thermasporomyces composti</name>
    <dbReference type="NCBI Taxonomy" id="696763"/>
    <lineage>
        <taxon>Bacteria</taxon>
        <taxon>Bacillati</taxon>
        <taxon>Actinomycetota</taxon>
        <taxon>Actinomycetes</taxon>
        <taxon>Propionibacteriales</taxon>
        <taxon>Nocardioidaceae</taxon>
        <taxon>Thermasporomyces</taxon>
    </lineage>
</organism>
<keyword evidence="1 3" id="KW-0489">Methyltransferase</keyword>
<comment type="caution">
    <text evidence="3">The sequence shown here is derived from an EMBL/GenBank/DDBJ whole genome shotgun (WGS) entry which is preliminary data.</text>
</comment>
<protein>
    <submittedName>
        <fullName evidence="3">16S rRNA (Guanine966-N2)-methyltransferase</fullName>
    </submittedName>
</protein>
<accession>A0A3D9V0E5</accession>
<evidence type="ECO:0000313" key="3">
    <source>
        <dbReference type="EMBL" id="REF35228.1"/>
    </source>
</evidence>
<dbReference type="PANTHER" id="PTHR43542">
    <property type="entry name" value="METHYLTRANSFERASE"/>
    <property type="match status" value="1"/>
</dbReference>
<dbReference type="PIRSF" id="PIRSF004553">
    <property type="entry name" value="CHP00095"/>
    <property type="match status" value="1"/>
</dbReference>
<dbReference type="Pfam" id="PF03602">
    <property type="entry name" value="Cons_hypoth95"/>
    <property type="match status" value="1"/>
</dbReference>
<keyword evidence="4" id="KW-1185">Reference proteome</keyword>
<proteinExistence type="predicted"/>
<dbReference type="AlphaFoldDB" id="A0A3D9V0E5"/>
<dbReference type="PROSITE" id="PS00092">
    <property type="entry name" value="N6_MTASE"/>
    <property type="match status" value="1"/>
</dbReference>
<gene>
    <name evidence="3" type="ORF">DFJ64_0600</name>
</gene>
<dbReference type="SUPFAM" id="SSF53335">
    <property type="entry name" value="S-adenosyl-L-methionine-dependent methyltransferases"/>
    <property type="match status" value="1"/>
</dbReference>
<dbReference type="GO" id="GO:0003676">
    <property type="term" value="F:nucleic acid binding"/>
    <property type="evidence" value="ECO:0007669"/>
    <property type="project" value="InterPro"/>
</dbReference>
<sequence>MPGGAEALGKMGAMSRIVAGQARGRRLAVPEGRDTRPTSDRVREALFASLEADLGGLTGSRFLDLYAGSGAVGLEALSRGAAAVVLVESHRRAASVARANLRAVGLPGAELLLDRVERLVSGPPPGGEPFDVVFLDPPYALADEAVTEVLIALRDHGWLAPDAAVVVERSTRTGEFSWPPGFVADRVRRYGDTALWYGRAAAG</sequence>
<evidence type="ECO:0000313" key="4">
    <source>
        <dbReference type="Proteomes" id="UP000256485"/>
    </source>
</evidence>
<dbReference type="InterPro" id="IPR004398">
    <property type="entry name" value="RNA_MeTrfase_RsmD"/>
</dbReference>
<evidence type="ECO:0000256" key="1">
    <source>
        <dbReference type="ARBA" id="ARBA00022603"/>
    </source>
</evidence>
<dbReference type="GO" id="GO:0008168">
    <property type="term" value="F:methyltransferase activity"/>
    <property type="evidence" value="ECO:0007669"/>
    <property type="project" value="UniProtKB-KW"/>
</dbReference>
<dbReference type="Gene3D" id="3.40.50.150">
    <property type="entry name" value="Vaccinia Virus protein VP39"/>
    <property type="match status" value="1"/>
</dbReference>
<keyword evidence="2 3" id="KW-0808">Transferase</keyword>
<dbReference type="CDD" id="cd02440">
    <property type="entry name" value="AdoMet_MTases"/>
    <property type="match status" value="1"/>
</dbReference>
<dbReference type="EMBL" id="QTUC01000001">
    <property type="protein sequence ID" value="REF35228.1"/>
    <property type="molecule type" value="Genomic_DNA"/>
</dbReference>
<dbReference type="GO" id="GO:0031167">
    <property type="term" value="P:rRNA methylation"/>
    <property type="evidence" value="ECO:0007669"/>
    <property type="project" value="InterPro"/>
</dbReference>
<dbReference type="NCBIfam" id="TIGR00095">
    <property type="entry name" value="16S rRNA (guanine(966)-N(2))-methyltransferase RsmD"/>
    <property type="match status" value="1"/>
</dbReference>
<name>A0A3D9V0E5_THECX</name>
<reference evidence="3 4" key="1">
    <citation type="submission" date="2018-08" db="EMBL/GenBank/DDBJ databases">
        <title>Sequencing the genomes of 1000 actinobacteria strains.</title>
        <authorList>
            <person name="Klenk H.-P."/>
        </authorList>
    </citation>
    <scope>NUCLEOTIDE SEQUENCE [LARGE SCALE GENOMIC DNA]</scope>
    <source>
        <strain evidence="3 4">DSM 22891</strain>
    </source>
</reference>